<dbReference type="SUPFAM" id="SSF47923">
    <property type="entry name" value="Ypt/Rab-GAP domain of gyp1p"/>
    <property type="match status" value="2"/>
</dbReference>
<protein>
    <submittedName>
        <fullName evidence="4">Tbc domain containing protein</fullName>
    </submittedName>
</protein>
<evidence type="ECO:0000256" key="2">
    <source>
        <dbReference type="SAM" id="SignalP"/>
    </source>
</evidence>
<proteinExistence type="predicted"/>
<name>A0A0M0JYE2_9EUKA</name>
<keyword evidence="5" id="KW-1185">Reference proteome</keyword>
<dbReference type="Pfam" id="PF00566">
    <property type="entry name" value="RabGAP-TBC"/>
    <property type="match status" value="1"/>
</dbReference>
<dbReference type="InterPro" id="IPR035969">
    <property type="entry name" value="Rab-GAP_TBC_sf"/>
</dbReference>
<feature type="chain" id="PRO_5005602202" evidence="2">
    <location>
        <begin position="19"/>
        <end position="346"/>
    </location>
</feature>
<dbReference type="SMART" id="SM00164">
    <property type="entry name" value="TBC"/>
    <property type="match status" value="1"/>
</dbReference>
<dbReference type="PANTHER" id="PTHR47219">
    <property type="entry name" value="RAB GTPASE-ACTIVATING PROTEIN 1-LIKE"/>
    <property type="match status" value="1"/>
</dbReference>
<comment type="caution">
    <text evidence="4">The sequence shown here is derived from an EMBL/GenBank/DDBJ whole genome shotgun (WGS) entry which is preliminary data.</text>
</comment>
<dbReference type="InterPro" id="IPR000195">
    <property type="entry name" value="Rab-GAP-TBC_dom"/>
</dbReference>
<keyword evidence="2" id="KW-0732">Signal</keyword>
<dbReference type="InterPro" id="IPR050302">
    <property type="entry name" value="Rab_GAP_TBC_domain"/>
</dbReference>
<feature type="region of interest" description="Disordered" evidence="1">
    <location>
        <begin position="326"/>
        <end position="346"/>
    </location>
</feature>
<accession>A0A0M0JYE2</accession>
<organism evidence="4 5">
    <name type="scientific">Chrysochromulina tobinii</name>
    <dbReference type="NCBI Taxonomy" id="1460289"/>
    <lineage>
        <taxon>Eukaryota</taxon>
        <taxon>Haptista</taxon>
        <taxon>Haptophyta</taxon>
        <taxon>Prymnesiophyceae</taxon>
        <taxon>Prymnesiales</taxon>
        <taxon>Chrysochromulinaceae</taxon>
        <taxon>Chrysochromulina</taxon>
    </lineage>
</organism>
<dbReference type="Proteomes" id="UP000037460">
    <property type="component" value="Unassembled WGS sequence"/>
</dbReference>
<dbReference type="PANTHER" id="PTHR47219:SF9">
    <property type="entry name" value="GTPASE ACTIVATING PROTEIN AND CENTROSOME-ASSOCIATED, ISOFORM B"/>
    <property type="match status" value="1"/>
</dbReference>
<reference evidence="5" key="1">
    <citation type="journal article" date="2015" name="PLoS Genet.">
        <title>Genome Sequence and Transcriptome Analyses of Chrysochromulina tobin: Metabolic Tools for Enhanced Algal Fitness in the Prominent Order Prymnesiales (Haptophyceae).</title>
        <authorList>
            <person name="Hovde B.T."/>
            <person name="Deodato C.R."/>
            <person name="Hunsperger H.M."/>
            <person name="Ryken S.A."/>
            <person name="Yost W."/>
            <person name="Jha R.K."/>
            <person name="Patterson J."/>
            <person name="Monnat R.J. Jr."/>
            <person name="Barlow S.B."/>
            <person name="Starkenburg S.R."/>
            <person name="Cattolico R.A."/>
        </authorList>
    </citation>
    <scope>NUCLEOTIDE SEQUENCE</scope>
    <source>
        <strain evidence="5">CCMP291</strain>
    </source>
</reference>
<dbReference type="Gene3D" id="1.10.472.80">
    <property type="entry name" value="Ypt/Rab-GAP domain of gyp1p, domain 3"/>
    <property type="match status" value="1"/>
</dbReference>
<dbReference type="GO" id="GO:0031267">
    <property type="term" value="F:small GTPase binding"/>
    <property type="evidence" value="ECO:0007669"/>
    <property type="project" value="TreeGrafter"/>
</dbReference>
<evidence type="ECO:0000256" key="1">
    <source>
        <dbReference type="SAM" id="MobiDB-lite"/>
    </source>
</evidence>
<feature type="domain" description="Rab-GAP TBC" evidence="3">
    <location>
        <begin position="63"/>
        <end position="236"/>
    </location>
</feature>
<evidence type="ECO:0000313" key="4">
    <source>
        <dbReference type="EMBL" id="KOO31575.1"/>
    </source>
</evidence>
<dbReference type="GO" id="GO:0005096">
    <property type="term" value="F:GTPase activator activity"/>
    <property type="evidence" value="ECO:0007669"/>
    <property type="project" value="TreeGrafter"/>
</dbReference>
<feature type="signal peptide" evidence="2">
    <location>
        <begin position="1"/>
        <end position="18"/>
    </location>
</feature>
<feature type="compositionally biased region" description="Acidic residues" evidence="1">
    <location>
        <begin position="332"/>
        <end position="346"/>
    </location>
</feature>
<evidence type="ECO:0000313" key="5">
    <source>
        <dbReference type="Proteomes" id="UP000037460"/>
    </source>
</evidence>
<sequence length="346" mass="38530">MSATFLAAAAVRAASATAATTASAISAGGRSGGLLAVPGFFDREKGAPLLRRNAGFLSPEGLPDGWRARLDGWPALAGATLPPDQADPGCEDEAALRIFLRDAERTFQDEGHRTQMIELLKRVWPENRDYHQGLGYVASLLMLFFDTETIVRILLRLTHDQRYTPGYWKAAPEAYVRDAMVYARLVEERFPAVATKLQSACIVPEAYASKWFIGLCVHVLPYASLLRYIEAFLTEGYVFLFKFALALVETLSPKLLALKASDVNIMLELLRLDTCHFPDNEENEAFFLRLVADAQAVELDRAHVDALRVEEGEKLDAKMKRTREREAQLAAEAEDDEIVFSDEEDD</sequence>
<gene>
    <name evidence="4" type="ORF">Ctob_014360</name>
</gene>
<dbReference type="AlphaFoldDB" id="A0A0M0JYE2"/>
<dbReference type="PROSITE" id="PS50086">
    <property type="entry name" value="TBC_RABGAP"/>
    <property type="match status" value="1"/>
</dbReference>
<dbReference type="OrthoDB" id="294251at2759"/>
<dbReference type="EMBL" id="JWZX01001984">
    <property type="protein sequence ID" value="KOO31575.1"/>
    <property type="molecule type" value="Genomic_DNA"/>
</dbReference>
<evidence type="ECO:0000259" key="3">
    <source>
        <dbReference type="PROSITE" id="PS50086"/>
    </source>
</evidence>